<name>A0AAV7KDA4_9METZ</name>
<keyword evidence="2" id="KW-0732">Signal</keyword>
<feature type="transmembrane region" description="Helical" evidence="1">
    <location>
        <begin position="34"/>
        <end position="60"/>
    </location>
</feature>
<dbReference type="Proteomes" id="UP001165289">
    <property type="component" value="Unassembled WGS sequence"/>
</dbReference>
<evidence type="ECO:0000256" key="1">
    <source>
        <dbReference type="SAM" id="Phobius"/>
    </source>
</evidence>
<evidence type="ECO:0000256" key="2">
    <source>
        <dbReference type="SAM" id="SignalP"/>
    </source>
</evidence>
<feature type="signal peptide" evidence="2">
    <location>
        <begin position="1"/>
        <end position="18"/>
    </location>
</feature>
<evidence type="ECO:0000313" key="4">
    <source>
        <dbReference type="Proteomes" id="UP001165289"/>
    </source>
</evidence>
<accession>A0AAV7KDA4</accession>
<keyword evidence="4" id="KW-1185">Reference proteome</keyword>
<reference evidence="3 4" key="1">
    <citation type="journal article" date="2023" name="BMC Biol.">
        <title>The compact genome of the sponge Oopsacas minuta (Hexactinellida) is lacking key metazoan core genes.</title>
        <authorList>
            <person name="Santini S."/>
            <person name="Schenkelaars Q."/>
            <person name="Jourda C."/>
            <person name="Duchesne M."/>
            <person name="Belahbib H."/>
            <person name="Rocher C."/>
            <person name="Selva M."/>
            <person name="Riesgo A."/>
            <person name="Vervoort M."/>
            <person name="Leys S.P."/>
            <person name="Kodjabachian L."/>
            <person name="Le Bivic A."/>
            <person name="Borchiellini C."/>
            <person name="Claverie J.M."/>
            <person name="Renard E."/>
        </authorList>
    </citation>
    <scope>NUCLEOTIDE SEQUENCE [LARGE SCALE GENOMIC DNA]</scope>
    <source>
        <strain evidence="3">SPO-2</strain>
    </source>
</reference>
<proteinExistence type="predicted"/>
<dbReference type="EMBL" id="JAKMXF010000066">
    <property type="protein sequence ID" value="KAI6659193.1"/>
    <property type="molecule type" value="Genomic_DNA"/>
</dbReference>
<organism evidence="3 4">
    <name type="scientific">Oopsacas minuta</name>
    <dbReference type="NCBI Taxonomy" id="111878"/>
    <lineage>
        <taxon>Eukaryota</taxon>
        <taxon>Metazoa</taxon>
        <taxon>Porifera</taxon>
        <taxon>Hexactinellida</taxon>
        <taxon>Hexasterophora</taxon>
        <taxon>Lyssacinosida</taxon>
        <taxon>Leucopsacidae</taxon>
        <taxon>Oopsacas</taxon>
    </lineage>
</organism>
<keyword evidence="1" id="KW-0472">Membrane</keyword>
<sequence length="147" mass="16624">MGFMTAIILYFALQSVYCYNDDDDDLELVQRISSYVGLAILMFVVIYICGCIVAVLYFAWKGRCRWEEEEEEAAADITSVVDIRPPNYNDIFKGRQLKCSTDSSELPAYDAVVMGNYPFPVNSRSLRRASRASVSSNQNRSSVVMEV</sequence>
<comment type="caution">
    <text evidence="3">The sequence shown here is derived from an EMBL/GenBank/DDBJ whole genome shotgun (WGS) entry which is preliminary data.</text>
</comment>
<keyword evidence="1" id="KW-0812">Transmembrane</keyword>
<keyword evidence="1" id="KW-1133">Transmembrane helix</keyword>
<dbReference type="AlphaFoldDB" id="A0AAV7KDA4"/>
<protein>
    <submittedName>
        <fullName evidence="3">Uncharacterized protein</fullName>
    </submittedName>
</protein>
<gene>
    <name evidence="3" type="ORF">LOD99_14867</name>
</gene>
<evidence type="ECO:0000313" key="3">
    <source>
        <dbReference type="EMBL" id="KAI6659193.1"/>
    </source>
</evidence>
<feature type="chain" id="PRO_5043989536" evidence="2">
    <location>
        <begin position="19"/>
        <end position="147"/>
    </location>
</feature>